<sequence length="146" mass="16631">MQLMRNEVKQVQSERTNTTKTLTKLEDQMNQLMSMMGDIKRKIGTGISGNTENNPRGEGKEHVKVIALHLGEILKKVTKPVDEPKEKLMGESALTREEFVSFLNLFKSLNVNLPLLDLIEKVLKCAKYLKEIMSKCRKIKTEEQAA</sequence>
<reference evidence="3" key="1">
    <citation type="journal article" date="2019" name="Plant Biotechnol. J.">
        <title>Genome sequencing of the Australian wild diploid species Gossypium australe highlights disease resistance and delayed gland morphogenesis.</title>
        <authorList>
            <person name="Cai Y."/>
            <person name="Cai X."/>
            <person name="Wang Q."/>
            <person name="Wang P."/>
            <person name="Zhang Y."/>
            <person name="Cai C."/>
            <person name="Xu Y."/>
            <person name="Wang K."/>
            <person name="Zhou Z."/>
            <person name="Wang C."/>
            <person name="Geng S."/>
            <person name="Li B."/>
            <person name="Dong Q."/>
            <person name="Hou Y."/>
            <person name="Wang H."/>
            <person name="Ai P."/>
            <person name="Liu Z."/>
            <person name="Yi F."/>
            <person name="Sun M."/>
            <person name="An G."/>
            <person name="Cheng J."/>
            <person name="Zhang Y."/>
            <person name="Shi Q."/>
            <person name="Xie Y."/>
            <person name="Shi X."/>
            <person name="Chang Y."/>
            <person name="Huang F."/>
            <person name="Chen Y."/>
            <person name="Hong S."/>
            <person name="Mi L."/>
            <person name="Sun Q."/>
            <person name="Zhang L."/>
            <person name="Zhou B."/>
            <person name="Peng R."/>
            <person name="Zhang X."/>
            <person name="Liu F."/>
        </authorList>
    </citation>
    <scope>NUCLEOTIDE SEQUENCE [LARGE SCALE GENOMIC DNA]</scope>
    <source>
        <strain evidence="3">cv. PA1801</strain>
    </source>
</reference>
<dbReference type="Proteomes" id="UP000325315">
    <property type="component" value="Unassembled WGS sequence"/>
</dbReference>
<dbReference type="AlphaFoldDB" id="A0A5B6WS58"/>
<keyword evidence="1" id="KW-0175">Coiled coil</keyword>
<evidence type="ECO:0000256" key="1">
    <source>
        <dbReference type="SAM" id="Coils"/>
    </source>
</evidence>
<name>A0A5B6WS58_9ROSI</name>
<proteinExistence type="predicted"/>
<feature type="coiled-coil region" evidence="1">
    <location>
        <begin position="8"/>
        <end position="42"/>
    </location>
</feature>
<gene>
    <name evidence="2" type="ORF">EPI10_006807</name>
</gene>
<evidence type="ECO:0000313" key="3">
    <source>
        <dbReference type="Proteomes" id="UP000325315"/>
    </source>
</evidence>
<protein>
    <submittedName>
        <fullName evidence="2">Acidic leucine-rich nuclear phosphoprotein 32 family member B-like</fullName>
    </submittedName>
</protein>
<comment type="caution">
    <text evidence="2">The sequence shown here is derived from an EMBL/GenBank/DDBJ whole genome shotgun (WGS) entry which is preliminary data.</text>
</comment>
<dbReference type="OrthoDB" id="851261at2759"/>
<dbReference type="EMBL" id="SMMG02000002">
    <property type="protein sequence ID" value="KAA3484741.1"/>
    <property type="molecule type" value="Genomic_DNA"/>
</dbReference>
<keyword evidence="3" id="KW-1185">Reference proteome</keyword>
<accession>A0A5B6WS58</accession>
<organism evidence="2 3">
    <name type="scientific">Gossypium australe</name>
    <dbReference type="NCBI Taxonomy" id="47621"/>
    <lineage>
        <taxon>Eukaryota</taxon>
        <taxon>Viridiplantae</taxon>
        <taxon>Streptophyta</taxon>
        <taxon>Embryophyta</taxon>
        <taxon>Tracheophyta</taxon>
        <taxon>Spermatophyta</taxon>
        <taxon>Magnoliopsida</taxon>
        <taxon>eudicotyledons</taxon>
        <taxon>Gunneridae</taxon>
        <taxon>Pentapetalae</taxon>
        <taxon>rosids</taxon>
        <taxon>malvids</taxon>
        <taxon>Malvales</taxon>
        <taxon>Malvaceae</taxon>
        <taxon>Malvoideae</taxon>
        <taxon>Gossypium</taxon>
    </lineage>
</organism>
<evidence type="ECO:0000313" key="2">
    <source>
        <dbReference type="EMBL" id="KAA3484741.1"/>
    </source>
</evidence>